<dbReference type="RefSeq" id="WP_197550777.1">
    <property type="nucleotide sequence ID" value="NZ_CP063213.1"/>
</dbReference>
<keyword evidence="2" id="KW-1003">Cell membrane</keyword>
<protein>
    <submittedName>
        <fullName evidence="7">Type II secretion system F family protein</fullName>
    </submittedName>
</protein>
<dbReference type="Proteomes" id="UP000595053">
    <property type="component" value="Chromosome"/>
</dbReference>
<evidence type="ECO:0000313" key="8">
    <source>
        <dbReference type="Proteomes" id="UP000595053"/>
    </source>
</evidence>
<organism evidence="7 8">
    <name type="scientific">Trueperella pecoris</name>
    <dbReference type="NCBI Taxonomy" id="2733571"/>
    <lineage>
        <taxon>Bacteria</taxon>
        <taxon>Bacillati</taxon>
        <taxon>Actinomycetota</taxon>
        <taxon>Actinomycetes</taxon>
        <taxon>Actinomycetales</taxon>
        <taxon>Actinomycetaceae</taxon>
        <taxon>Trueperella</taxon>
    </lineage>
</organism>
<keyword evidence="3" id="KW-0812">Transmembrane</keyword>
<evidence type="ECO:0000256" key="2">
    <source>
        <dbReference type="ARBA" id="ARBA00022475"/>
    </source>
</evidence>
<dbReference type="PANTHER" id="PTHR35007">
    <property type="entry name" value="INTEGRAL MEMBRANE PROTEIN-RELATED"/>
    <property type="match status" value="1"/>
</dbReference>
<evidence type="ECO:0000256" key="3">
    <source>
        <dbReference type="ARBA" id="ARBA00022692"/>
    </source>
</evidence>
<dbReference type="Pfam" id="PF00482">
    <property type="entry name" value="T2SSF"/>
    <property type="match status" value="1"/>
</dbReference>
<dbReference type="EMBL" id="CP063213">
    <property type="protein sequence ID" value="QOR44997.1"/>
    <property type="molecule type" value="Genomic_DNA"/>
</dbReference>
<feature type="domain" description="Type II secretion system protein GspF" evidence="6">
    <location>
        <begin position="155"/>
        <end position="278"/>
    </location>
</feature>
<evidence type="ECO:0000256" key="5">
    <source>
        <dbReference type="ARBA" id="ARBA00023136"/>
    </source>
</evidence>
<dbReference type="AlphaFoldDB" id="A0A7M1QV12"/>
<dbReference type="InterPro" id="IPR018076">
    <property type="entry name" value="T2SS_GspF_dom"/>
</dbReference>
<dbReference type="PANTHER" id="PTHR35007:SF2">
    <property type="entry name" value="PILUS ASSEMBLE PROTEIN"/>
    <property type="match status" value="1"/>
</dbReference>
<name>A0A7M1QV12_9ACTO</name>
<comment type="subcellular location">
    <subcellularLocation>
        <location evidence="1">Cell membrane</location>
        <topology evidence="1">Multi-pass membrane protein</topology>
    </subcellularLocation>
</comment>
<dbReference type="GO" id="GO:0005886">
    <property type="term" value="C:plasma membrane"/>
    <property type="evidence" value="ECO:0007669"/>
    <property type="project" value="UniProtKB-SubCell"/>
</dbReference>
<keyword evidence="5" id="KW-0472">Membrane</keyword>
<keyword evidence="4" id="KW-1133">Transmembrane helix</keyword>
<evidence type="ECO:0000313" key="7">
    <source>
        <dbReference type="EMBL" id="QOR44997.1"/>
    </source>
</evidence>
<evidence type="ECO:0000256" key="1">
    <source>
        <dbReference type="ARBA" id="ARBA00004651"/>
    </source>
</evidence>
<proteinExistence type="predicted"/>
<accession>A0A7M1QV12</accession>
<keyword evidence="8" id="KW-1185">Reference proteome</keyword>
<reference evidence="7 8" key="1">
    <citation type="submission" date="2020-10" db="EMBL/GenBank/DDBJ databases">
        <title>Trueperella pecoris sp. nov. isolated from bovine and porcine specimens.</title>
        <authorList>
            <person name="Schoenecker L."/>
            <person name="Schnydrig P."/>
            <person name="Brodard I."/>
            <person name="Thomann A."/>
            <person name="Hemphill A."/>
            <person name="Rodriguez-Campos S."/>
            <person name="Perreten V."/>
            <person name="Jores J."/>
            <person name="Kittl S."/>
        </authorList>
    </citation>
    <scope>NUCLEOTIDE SEQUENCE [LARGE SCALE GENOMIC DNA]</scope>
    <source>
        <strain evidence="7 8">15A0121</strain>
    </source>
</reference>
<evidence type="ECO:0000259" key="6">
    <source>
        <dbReference type="Pfam" id="PF00482"/>
    </source>
</evidence>
<sequence length="288" mass="30713">MVSGFIIGAAFWAGILLVFLALFYKPAQLATRVLPYVATRPRRPAPRRRVKALVAKALDAVGSTNASVERRTNLLGDLSLSDFRVRQLQWGTAGFAFGALLAFALVMRGAPVVVALVSIALSLGAGVLGADWDLSARVRRRQKAYTAQLPDVVEILALAAASGESIRVAIERVCAIGEGEIVDELRRTMSEVHAGQPLTGALSEMGQRSGNRHVARFSEAIVTALEQGSGLAASLHAQACDTRDAARRELLETGGKAEIAMMVPVVFIIMPLTVVFTVFPALQALNLN</sequence>
<gene>
    <name evidence="7" type="ORF">INS88_06825</name>
</gene>
<accession>A0A8A5UBI4</accession>
<evidence type="ECO:0000256" key="4">
    <source>
        <dbReference type="ARBA" id="ARBA00022989"/>
    </source>
</evidence>